<comment type="caution">
    <text evidence="1">The sequence shown here is derived from an EMBL/GenBank/DDBJ whole genome shotgun (WGS) entry which is preliminary data.</text>
</comment>
<organism evidence="1 2">
    <name type="scientific">Rossellomorea vietnamensis</name>
    <dbReference type="NCBI Taxonomy" id="218284"/>
    <lineage>
        <taxon>Bacteria</taxon>
        <taxon>Bacillati</taxon>
        <taxon>Bacillota</taxon>
        <taxon>Bacilli</taxon>
        <taxon>Bacillales</taxon>
        <taxon>Bacillaceae</taxon>
        <taxon>Rossellomorea</taxon>
    </lineage>
</organism>
<sequence>MKEVNGYKLPLEVLDSWKEKFVPKNEILFFREAPDFLPSEKYLPETSQSFSLDERTSFTTWAVSREARYFAKINTENILKLNEGQRKKAIKEQRLLQRGMTFTEKEVIQLLDGVNYPQEVLKVLEPSSFVDEAGEEKVYMLQHYHWNSLSSQVQTQFLLNYAELWTDEKADFENLDDRIQHDLKEEYHSLSSFIDTFPSKNGPNCLSAAAAGFTADIKIIEDWMKPDRFHSLLNHYGYTPIDNAAPQKGDVLVWRDEHQRTMHACFLLNDQYSFNKHGQTMFNPWQVLPVEEVMNVWNSGGFSMQLHRKEQD</sequence>
<name>A0A5D4MCX5_9BACI</name>
<protein>
    <submittedName>
        <fullName evidence="1">Uncharacterized protein</fullName>
    </submittedName>
</protein>
<gene>
    <name evidence="1" type="ORF">FZC84_11335</name>
</gene>
<dbReference type="EMBL" id="VTEG01000006">
    <property type="protein sequence ID" value="TYR99338.1"/>
    <property type="molecule type" value="Genomic_DNA"/>
</dbReference>
<evidence type="ECO:0000313" key="2">
    <source>
        <dbReference type="Proteomes" id="UP000325182"/>
    </source>
</evidence>
<proteinExistence type="predicted"/>
<accession>A0A5D4MCX5</accession>
<evidence type="ECO:0000313" key="1">
    <source>
        <dbReference type="EMBL" id="TYR99338.1"/>
    </source>
</evidence>
<reference evidence="1 2" key="1">
    <citation type="submission" date="2019-08" db="EMBL/GenBank/DDBJ databases">
        <title>Bacillus genomes from the desert of Cuatro Cienegas, Coahuila.</title>
        <authorList>
            <person name="Olmedo-Alvarez G."/>
        </authorList>
    </citation>
    <scope>NUCLEOTIDE SEQUENCE [LARGE SCALE GENOMIC DNA]</scope>
    <source>
        <strain evidence="1 2">CH128b_4D</strain>
    </source>
</reference>
<dbReference type="AlphaFoldDB" id="A0A5D4MCX5"/>
<dbReference type="RefSeq" id="WP_148953916.1">
    <property type="nucleotide sequence ID" value="NZ_VTEG01000006.1"/>
</dbReference>
<dbReference type="Proteomes" id="UP000325182">
    <property type="component" value="Unassembled WGS sequence"/>
</dbReference>